<dbReference type="GO" id="GO:0003677">
    <property type="term" value="F:DNA binding"/>
    <property type="evidence" value="ECO:0007669"/>
    <property type="project" value="InterPro"/>
</dbReference>
<dbReference type="SUPFAM" id="SSF53098">
    <property type="entry name" value="Ribonuclease H-like"/>
    <property type="match status" value="1"/>
</dbReference>
<dbReference type="Pfam" id="PF01609">
    <property type="entry name" value="DDE_Tnp_1"/>
    <property type="match status" value="1"/>
</dbReference>
<dbReference type="InterPro" id="IPR047952">
    <property type="entry name" value="Transpos_IS4"/>
</dbReference>
<gene>
    <name evidence="3" type="ORF">Pan14r_07310</name>
</gene>
<keyword evidence="4" id="KW-1185">Reference proteome</keyword>
<dbReference type="InterPro" id="IPR002559">
    <property type="entry name" value="Transposase_11"/>
</dbReference>
<dbReference type="NCBIfam" id="NF033592">
    <property type="entry name" value="transpos_IS4_1"/>
    <property type="match status" value="1"/>
</dbReference>
<dbReference type="EMBL" id="SJPL01000001">
    <property type="protein sequence ID" value="TWT68486.1"/>
    <property type="molecule type" value="Genomic_DNA"/>
</dbReference>
<dbReference type="Proteomes" id="UP000317238">
    <property type="component" value="Unassembled WGS sequence"/>
</dbReference>
<dbReference type="GO" id="GO:0004803">
    <property type="term" value="F:transposase activity"/>
    <property type="evidence" value="ECO:0007669"/>
    <property type="project" value="InterPro"/>
</dbReference>
<protein>
    <submittedName>
        <fullName evidence="3">Transposase DDE domain protein</fullName>
    </submittedName>
</protein>
<reference evidence="3 4" key="1">
    <citation type="submission" date="2019-02" db="EMBL/GenBank/DDBJ databases">
        <title>Deep-cultivation of Planctomycetes and their phenomic and genomic characterization uncovers novel biology.</title>
        <authorList>
            <person name="Wiegand S."/>
            <person name="Jogler M."/>
            <person name="Boedeker C."/>
            <person name="Pinto D."/>
            <person name="Vollmers J."/>
            <person name="Rivas-Marin E."/>
            <person name="Kohn T."/>
            <person name="Peeters S.H."/>
            <person name="Heuer A."/>
            <person name="Rast P."/>
            <person name="Oberbeckmann S."/>
            <person name="Bunk B."/>
            <person name="Jeske O."/>
            <person name="Meyerdierks A."/>
            <person name="Storesund J.E."/>
            <person name="Kallscheuer N."/>
            <person name="Luecker S."/>
            <person name="Lage O.M."/>
            <person name="Pohl T."/>
            <person name="Merkel B.J."/>
            <person name="Hornburger P."/>
            <person name="Mueller R.-W."/>
            <person name="Bruemmer F."/>
            <person name="Labrenz M."/>
            <person name="Spormann A.M."/>
            <person name="Op Den Camp H."/>
            <person name="Overmann J."/>
            <person name="Amann R."/>
            <person name="Jetten M.S.M."/>
            <person name="Mascher T."/>
            <person name="Medema M.H."/>
            <person name="Devos D.P."/>
            <person name="Kaster A.-K."/>
            <person name="Ovreas L."/>
            <person name="Rohde M."/>
            <person name="Galperin M.Y."/>
            <person name="Jogler C."/>
        </authorList>
    </citation>
    <scope>NUCLEOTIDE SEQUENCE [LARGE SCALE GENOMIC DNA]</scope>
    <source>
        <strain evidence="3 4">Pan14r</strain>
    </source>
</reference>
<feature type="region of interest" description="Disordered" evidence="1">
    <location>
        <begin position="427"/>
        <end position="461"/>
    </location>
</feature>
<accession>A0A5C5XYI5</accession>
<feature type="domain" description="Transposase IS4-like" evidence="2">
    <location>
        <begin position="131"/>
        <end position="369"/>
    </location>
</feature>
<dbReference type="AlphaFoldDB" id="A0A5C5XYI5"/>
<dbReference type="PANTHER" id="PTHR37529">
    <property type="entry name" value="TRANSPOSASE INSG FOR INSERTION SEQUENCE ELEMENT IS4-RELATED"/>
    <property type="match status" value="1"/>
</dbReference>
<dbReference type="GO" id="GO:0006313">
    <property type="term" value="P:DNA transposition"/>
    <property type="evidence" value="ECO:0007669"/>
    <property type="project" value="InterPro"/>
</dbReference>
<dbReference type="InterPro" id="IPR012337">
    <property type="entry name" value="RNaseH-like_sf"/>
</dbReference>
<feature type="compositionally biased region" description="Basic residues" evidence="1">
    <location>
        <begin position="438"/>
        <end position="461"/>
    </location>
</feature>
<proteinExistence type="predicted"/>
<dbReference type="PANTHER" id="PTHR37529:SF1">
    <property type="entry name" value="TRANSPOSASE INSG FOR INSERTION SEQUENCE ELEMENT IS4-RELATED"/>
    <property type="match status" value="1"/>
</dbReference>
<evidence type="ECO:0000259" key="2">
    <source>
        <dbReference type="Pfam" id="PF01609"/>
    </source>
</evidence>
<sequence length="461" mass="53376">MSHKAISSLSRLASKLESDPEQSLVFERFLPAVEVREVCAEFGHCFRDRIYTPVITLWMFLGQTLSPDHSCRDAVHRLNAWRVSRRKERADSNTTAYCQARQRLPEDVVQELAKRSGQRCQQHAAGRWRWKGHDVMVADGFTLTMPDTLENQKEYPQQRSQKKGCGFPVMRCVMLFCLSTGAALDIAMGPYRGKQTGENSLFQAINKLLFPGDILLADRYYATFGNIYQAIKGGYDVVMRSHHKRQIDFRRGFKQGSYDQIVAYQKPARRPVWMSKQEYRECDPFILVRHVSYEVKRKGFRVRRIVLATTMLHADQDSVEELAELYCRRWQVELDIRSLKTHMQMEHLRCKSPSMVRKEIYAHMIAYNLIRDLIVHASIIYEMSPKGLSHKGAVQALNAFAGKLNVDTDDLDALEAALYESIMEHPVGDRKPRIHPRETKRRPKSYKLMQKPRHAARRSAA</sequence>
<organism evidence="3 4">
    <name type="scientific">Crateriforma conspicua</name>
    <dbReference type="NCBI Taxonomy" id="2527996"/>
    <lineage>
        <taxon>Bacteria</taxon>
        <taxon>Pseudomonadati</taxon>
        <taxon>Planctomycetota</taxon>
        <taxon>Planctomycetia</taxon>
        <taxon>Planctomycetales</taxon>
        <taxon>Planctomycetaceae</taxon>
        <taxon>Crateriforma</taxon>
    </lineage>
</organism>
<evidence type="ECO:0000256" key="1">
    <source>
        <dbReference type="SAM" id="MobiDB-lite"/>
    </source>
</evidence>
<feature type="compositionally biased region" description="Basic and acidic residues" evidence="1">
    <location>
        <begin position="427"/>
        <end position="437"/>
    </location>
</feature>
<dbReference type="Gene3D" id="3.90.350.10">
    <property type="entry name" value="Transposase Inhibitor Protein From Tn5, Chain A, domain 1"/>
    <property type="match status" value="1"/>
</dbReference>
<evidence type="ECO:0000313" key="4">
    <source>
        <dbReference type="Proteomes" id="UP000317238"/>
    </source>
</evidence>
<name>A0A5C5XYI5_9PLAN</name>
<evidence type="ECO:0000313" key="3">
    <source>
        <dbReference type="EMBL" id="TWT68486.1"/>
    </source>
</evidence>
<dbReference type="OrthoDB" id="290144at2"/>
<dbReference type="RefSeq" id="WP_146438344.1">
    <property type="nucleotide sequence ID" value="NZ_SJPL01000001.1"/>
</dbReference>
<comment type="caution">
    <text evidence="3">The sequence shown here is derived from an EMBL/GenBank/DDBJ whole genome shotgun (WGS) entry which is preliminary data.</text>
</comment>